<keyword evidence="3" id="KW-0720">Serine protease</keyword>
<dbReference type="Gene3D" id="2.40.10.10">
    <property type="entry name" value="Trypsin-like serine proteases"/>
    <property type="match status" value="1"/>
</dbReference>
<dbReference type="InterPro" id="IPR043504">
    <property type="entry name" value="Peptidase_S1_PA_chymotrypsin"/>
</dbReference>
<dbReference type="OrthoDB" id="9425590at2759"/>
<dbReference type="FunFam" id="2.40.10.10:FF:000002">
    <property type="entry name" value="Transmembrane protease serine"/>
    <property type="match status" value="1"/>
</dbReference>
<protein>
    <recommendedName>
        <fullName evidence="7">Peptidase S1 domain-containing protein</fullName>
    </recommendedName>
</protein>
<gene>
    <name evidence="8" type="ORF">ILUMI_00088</name>
</gene>
<keyword evidence="6" id="KW-0472">Membrane</keyword>
<evidence type="ECO:0000256" key="6">
    <source>
        <dbReference type="SAM" id="Phobius"/>
    </source>
</evidence>
<dbReference type="PANTHER" id="PTHR24276:SF91">
    <property type="entry name" value="AT26814P-RELATED"/>
    <property type="match status" value="1"/>
</dbReference>
<dbReference type="Proteomes" id="UP000801492">
    <property type="component" value="Unassembled WGS sequence"/>
</dbReference>
<comment type="similarity">
    <text evidence="5">Belongs to the peptidase S1 family. CLIP subfamily.</text>
</comment>
<evidence type="ECO:0000256" key="5">
    <source>
        <dbReference type="ARBA" id="ARBA00024195"/>
    </source>
</evidence>
<sequence length="308" mass="34482">MIVDISCTRMIKCNLLITVLSLTILNIFLLPAVLVKVFARRGCPVASTNVIQKERIVGGRTVPMDKFYFIAAISIVLPKTSFFQCGSSIIAAHWVITAAHCIDLLKGFPLRLLYIASGHKEWRKGERHKIVRMIKHRDYEEIHYVNDTALIEVKEPFNMGTEMPVRLAGLNYVYKENSSATVIGWGVNETNSTIVQETLYAVDVLVFSQEFCHETYGKGMLTDDMFCAGTYEGGRDACVFDSGGPLVQKNILIGIVSWGGNCGDKTEPGVYAKMSYFIHWLENVEKEQSIKIGYLVQNSDDKDIVGYS</sequence>
<dbReference type="InterPro" id="IPR018114">
    <property type="entry name" value="TRYPSIN_HIS"/>
</dbReference>
<keyword evidence="9" id="KW-1185">Reference proteome</keyword>
<dbReference type="Pfam" id="PF00089">
    <property type="entry name" value="Trypsin"/>
    <property type="match status" value="1"/>
</dbReference>
<evidence type="ECO:0000259" key="7">
    <source>
        <dbReference type="PROSITE" id="PS50240"/>
    </source>
</evidence>
<dbReference type="EMBL" id="VTPC01000024">
    <property type="protein sequence ID" value="KAF2906089.1"/>
    <property type="molecule type" value="Genomic_DNA"/>
</dbReference>
<accession>A0A8K0GMZ0</accession>
<dbReference type="GO" id="GO:0004252">
    <property type="term" value="F:serine-type endopeptidase activity"/>
    <property type="evidence" value="ECO:0007669"/>
    <property type="project" value="InterPro"/>
</dbReference>
<reference evidence="8" key="1">
    <citation type="submission" date="2019-08" db="EMBL/GenBank/DDBJ databases">
        <title>The genome of the North American firefly Photinus pyralis.</title>
        <authorList>
            <consortium name="Photinus pyralis genome working group"/>
            <person name="Fallon T.R."/>
            <person name="Sander Lower S.E."/>
            <person name="Weng J.-K."/>
        </authorList>
    </citation>
    <scope>NUCLEOTIDE SEQUENCE</scope>
    <source>
        <strain evidence="8">TRF0915ILg1</strain>
        <tissue evidence="8">Whole body</tissue>
    </source>
</reference>
<keyword evidence="1" id="KW-0645">Protease</keyword>
<keyword evidence="6" id="KW-0812">Transmembrane</keyword>
<dbReference type="PRINTS" id="PR00722">
    <property type="entry name" value="CHYMOTRYPSIN"/>
</dbReference>
<keyword evidence="2" id="KW-0378">Hydrolase</keyword>
<dbReference type="InterPro" id="IPR009003">
    <property type="entry name" value="Peptidase_S1_PA"/>
</dbReference>
<dbReference type="InterPro" id="IPR001254">
    <property type="entry name" value="Trypsin_dom"/>
</dbReference>
<evidence type="ECO:0000313" key="8">
    <source>
        <dbReference type="EMBL" id="KAF2906089.1"/>
    </source>
</evidence>
<dbReference type="PROSITE" id="PS00134">
    <property type="entry name" value="TRYPSIN_HIS"/>
    <property type="match status" value="1"/>
</dbReference>
<comment type="caution">
    <text evidence="8">The sequence shown here is derived from an EMBL/GenBank/DDBJ whole genome shotgun (WGS) entry which is preliminary data.</text>
</comment>
<name>A0A8K0GMZ0_IGNLU</name>
<evidence type="ECO:0000256" key="2">
    <source>
        <dbReference type="ARBA" id="ARBA00022801"/>
    </source>
</evidence>
<feature type="domain" description="Peptidase S1" evidence="7">
    <location>
        <begin position="56"/>
        <end position="286"/>
    </location>
</feature>
<dbReference type="AlphaFoldDB" id="A0A8K0GMZ0"/>
<keyword evidence="6" id="KW-1133">Transmembrane helix</keyword>
<dbReference type="SUPFAM" id="SSF50494">
    <property type="entry name" value="Trypsin-like serine proteases"/>
    <property type="match status" value="1"/>
</dbReference>
<dbReference type="GO" id="GO:0006508">
    <property type="term" value="P:proteolysis"/>
    <property type="evidence" value="ECO:0007669"/>
    <property type="project" value="UniProtKB-KW"/>
</dbReference>
<proteinExistence type="inferred from homology"/>
<dbReference type="InterPro" id="IPR001314">
    <property type="entry name" value="Peptidase_S1A"/>
</dbReference>
<evidence type="ECO:0000256" key="3">
    <source>
        <dbReference type="ARBA" id="ARBA00022825"/>
    </source>
</evidence>
<dbReference type="SMART" id="SM00020">
    <property type="entry name" value="Tryp_SPc"/>
    <property type="match status" value="1"/>
</dbReference>
<evidence type="ECO:0000313" key="9">
    <source>
        <dbReference type="Proteomes" id="UP000801492"/>
    </source>
</evidence>
<keyword evidence="4" id="KW-1015">Disulfide bond</keyword>
<dbReference type="CDD" id="cd00190">
    <property type="entry name" value="Tryp_SPc"/>
    <property type="match status" value="1"/>
</dbReference>
<organism evidence="8 9">
    <name type="scientific">Ignelater luminosus</name>
    <name type="common">Cucubano</name>
    <name type="synonym">Pyrophorus luminosus</name>
    <dbReference type="NCBI Taxonomy" id="2038154"/>
    <lineage>
        <taxon>Eukaryota</taxon>
        <taxon>Metazoa</taxon>
        <taxon>Ecdysozoa</taxon>
        <taxon>Arthropoda</taxon>
        <taxon>Hexapoda</taxon>
        <taxon>Insecta</taxon>
        <taxon>Pterygota</taxon>
        <taxon>Neoptera</taxon>
        <taxon>Endopterygota</taxon>
        <taxon>Coleoptera</taxon>
        <taxon>Polyphaga</taxon>
        <taxon>Elateriformia</taxon>
        <taxon>Elateroidea</taxon>
        <taxon>Elateridae</taxon>
        <taxon>Agrypninae</taxon>
        <taxon>Pyrophorini</taxon>
        <taxon>Ignelater</taxon>
    </lineage>
</organism>
<dbReference type="PROSITE" id="PS50240">
    <property type="entry name" value="TRYPSIN_DOM"/>
    <property type="match status" value="1"/>
</dbReference>
<dbReference type="FunFam" id="2.40.10.10:FF:000068">
    <property type="entry name" value="transmembrane protease serine 2"/>
    <property type="match status" value="1"/>
</dbReference>
<feature type="transmembrane region" description="Helical" evidence="6">
    <location>
        <begin position="15"/>
        <end position="39"/>
    </location>
</feature>
<dbReference type="InterPro" id="IPR050430">
    <property type="entry name" value="Peptidase_S1"/>
</dbReference>
<evidence type="ECO:0000256" key="1">
    <source>
        <dbReference type="ARBA" id="ARBA00022670"/>
    </source>
</evidence>
<dbReference type="PANTHER" id="PTHR24276">
    <property type="entry name" value="POLYSERASE-RELATED"/>
    <property type="match status" value="1"/>
</dbReference>
<evidence type="ECO:0000256" key="4">
    <source>
        <dbReference type="ARBA" id="ARBA00023157"/>
    </source>
</evidence>